<keyword evidence="4 10" id="KW-1133">Transmembrane helix</keyword>
<evidence type="ECO:0000256" key="3">
    <source>
        <dbReference type="ARBA" id="ARBA00022692"/>
    </source>
</evidence>
<comment type="catalytic activity">
    <reaction evidence="9 10">
        <text>L-cysteinyl-[protein] + hexadecanoyl-CoA = S-hexadecanoyl-L-cysteinyl-[protein] + CoA</text>
        <dbReference type="Rhea" id="RHEA:36683"/>
        <dbReference type="Rhea" id="RHEA-COMP:10131"/>
        <dbReference type="Rhea" id="RHEA-COMP:11032"/>
        <dbReference type="ChEBI" id="CHEBI:29950"/>
        <dbReference type="ChEBI" id="CHEBI:57287"/>
        <dbReference type="ChEBI" id="CHEBI:57379"/>
        <dbReference type="ChEBI" id="CHEBI:74151"/>
        <dbReference type="EC" id="2.3.1.225"/>
    </reaction>
</comment>
<comment type="similarity">
    <text evidence="10">Belongs to the DHHC palmitoyltransferase family.</text>
</comment>
<keyword evidence="8 10" id="KW-0012">Acyltransferase</keyword>
<keyword evidence="3 10" id="KW-0812">Transmembrane</keyword>
<feature type="domain" description="Palmitoyltransferase DHHC" evidence="11">
    <location>
        <begin position="91"/>
        <end position="220"/>
    </location>
</feature>
<evidence type="ECO:0000256" key="8">
    <source>
        <dbReference type="ARBA" id="ARBA00023315"/>
    </source>
</evidence>
<evidence type="ECO:0000256" key="1">
    <source>
        <dbReference type="ARBA" id="ARBA00004141"/>
    </source>
</evidence>
<proteinExistence type="inferred from homology"/>
<sequence>MTSLKERQGQCIVASVIILITFVAYTSQIFVLWHFLGGPTLHTAAVLLPFNVFVILIYINYALTCLTEPGSVPKNWMPEQHIHVEVKRSTHAPRFCKTCNNYKPPRTHHCRACGRCVLKMDHHCPWINNCVGFANYGHFLRFLFYVDIGTIYLFVLLSCRLAQMVWELRHNDIRPSVIEVVFLSINYALSALVMVAVGILSGYHVYCVTTNTTTIEGWEKGRSLTMRSMGKIQNVKYPYDHGMMNNLRTVLGPQPLWWFWPQRMTGTGLDFPINAKHVYEEQEDDLEDDLPQRLSSYSHETLRSIMTSTTAAVPPPLPNPTVSIPKRVSVIEPERIRTKPSTLRLKKSTSLIMPNTPGSVMTFASTSTLVDPHVRASTPEQYEMNISSQ</sequence>
<comment type="domain">
    <text evidence="10">The DHHC domain is required for palmitoyltransferase activity.</text>
</comment>
<keyword evidence="13" id="KW-1185">Reference proteome</keyword>
<dbReference type="AlphaFoldDB" id="A0A8H7EQN3"/>
<feature type="transmembrane region" description="Helical" evidence="10">
    <location>
        <begin position="142"/>
        <end position="159"/>
    </location>
</feature>
<evidence type="ECO:0000256" key="4">
    <source>
        <dbReference type="ARBA" id="ARBA00022989"/>
    </source>
</evidence>
<dbReference type="Proteomes" id="UP000605846">
    <property type="component" value="Unassembled WGS sequence"/>
</dbReference>
<comment type="subcellular location">
    <subcellularLocation>
        <location evidence="1">Membrane</location>
        <topology evidence="1">Multi-pass membrane protein</topology>
    </subcellularLocation>
</comment>
<keyword evidence="2 10" id="KW-0808">Transferase</keyword>
<dbReference type="InterPro" id="IPR001594">
    <property type="entry name" value="Palmitoyltrfase_DHHC"/>
</dbReference>
<evidence type="ECO:0000259" key="11">
    <source>
        <dbReference type="Pfam" id="PF01529"/>
    </source>
</evidence>
<dbReference type="GO" id="GO:0016020">
    <property type="term" value="C:membrane"/>
    <property type="evidence" value="ECO:0007669"/>
    <property type="project" value="UniProtKB-SubCell"/>
</dbReference>
<evidence type="ECO:0000313" key="13">
    <source>
        <dbReference type="Proteomes" id="UP000605846"/>
    </source>
</evidence>
<dbReference type="InterPro" id="IPR039859">
    <property type="entry name" value="PFA4/ZDH16/20/ERF2-like"/>
</dbReference>
<reference evidence="12" key="1">
    <citation type="submission" date="2020-01" db="EMBL/GenBank/DDBJ databases">
        <title>Genome Sequencing of Three Apophysomyces-Like Fungal Strains Confirms a Novel Fungal Genus in the Mucoromycota with divergent Burkholderia-like Endosymbiotic Bacteria.</title>
        <authorList>
            <person name="Stajich J.E."/>
            <person name="Macias A.M."/>
            <person name="Carter-House D."/>
            <person name="Lovett B."/>
            <person name="Kasson L.R."/>
            <person name="Berry K."/>
            <person name="Grigoriev I."/>
            <person name="Chang Y."/>
            <person name="Spatafora J."/>
            <person name="Kasson M.T."/>
        </authorList>
    </citation>
    <scope>NUCLEOTIDE SEQUENCE</scope>
    <source>
        <strain evidence="12">NRRL A-21654</strain>
    </source>
</reference>
<dbReference type="EMBL" id="JABAYA010000049">
    <property type="protein sequence ID" value="KAF7727815.1"/>
    <property type="molecule type" value="Genomic_DNA"/>
</dbReference>
<keyword evidence="7" id="KW-0449">Lipoprotein</keyword>
<dbReference type="EC" id="2.3.1.225" evidence="10"/>
<dbReference type="Pfam" id="PF01529">
    <property type="entry name" value="DHHC"/>
    <property type="match status" value="1"/>
</dbReference>
<evidence type="ECO:0000256" key="5">
    <source>
        <dbReference type="ARBA" id="ARBA00023136"/>
    </source>
</evidence>
<feature type="transmembrane region" description="Helical" evidence="10">
    <location>
        <begin position="180"/>
        <end position="206"/>
    </location>
</feature>
<dbReference type="PANTHER" id="PTHR12246">
    <property type="entry name" value="PALMITOYLTRANSFERASE ZDHHC16"/>
    <property type="match status" value="1"/>
</dbReference>
<dbReference type="PROSITE" id="PS50216">
    <property type="entry name" value="DHHC"/>
    <property type="match status" value="1"/>
</dbReference>
<evidence type="ECO:0000256" key="7">
    <source>
        <dbReference type="ARBA" id="ARBA00023288"/>
    </source>
</evidence>
<feature type="transmembrane region" description="Helical" evidence="10">
    <location>
        <begin position="45"/>
        <end position="63"/>
    </location>
</feature>
<feature type="transmembrane region" description="Helical" evidence="10">
    <location>
        <begin position="12"/>
        <end position="33"/>
    </location>
</feature>
<comment type="caution">
    <text evidence="12">The sequence shown here is derived from an EMBL/GenBank/DDBJ whole genome shotgun (WGS) entry which is preliminary data.</text>
</comment>
<dbReference type="OrthoDB" id="331948at2759"/>
<evidence type="ECO:0000256" key="6">
    <source>
        <dbReference type="ARBA" id="ARBA00023139"/>
    </source>
</evidence>
<accession>A0A8H7EQN3</accession>
<keyword evidence="5 10" id="KW-0472">Membrane</keyword>
<gene>
    <name evidence="12" type="primary">PFA4_2</name>
    <name evidence="12" type="ORF">EC973_007046</name>
</gene>
<protein>
    <recommendedName>
        <fullName evidence="10">Palmitoyltransferase</fullName>
        <ecNumber evidence="10">2.3.1.225</ecNumber>
    </recommendedName>
</protein>
<evidence type="ECO:0000313" key="12">
    <source>
        <dbReference type="EMBL" id="KAF7727815.1"/>
    </source>
</evidence>
<evidence type="ECO:0000256" key="2">
    <source>
        <dbReference type="ARBA" id="ARBA00022679"/>
    </source>
</evidence>
<name>A0A8H7EQN3_9FUNG</name>
<keyword evidence="6" id="KW-0564">Palmitate</keyword>
<evidence type="ECO:0000256" key="10">
    <source>
        <dbReference type="RuleBase" id="RU079119"/>
    </source>
</evidence>
<dbReference type="GO" id="GO:0019706">
    <property type="term" value="F:protein-cysteine S-palmitoyltransferase activity"/>
    <property type="evidence" value="ECO:0007669"/>
    <property type="project" value="UniProtKB-EC"/>
</dbReference>
<organism evidence="12 13">
    <name type="scientific">Apophysomyces ossiformis</name>
    <dbReference type="NCBI Taxonomy" id="679940"/>
    <lineage>
        <taxon>Eukaryota</taxon>
        <taxon>Fungi</taxon>
        <taxon>Fungi incertae sedis</taxon>
        <taxon>Mucoromycota</taxon>
        <taxon>Mucoromycotina</taxon>
        <taxon>Mucoromycetes</taxon>
        <taxon>Mucorales</taxon>
        <taxon>Mucorineae</taxon>
        <taxon>Mucoraceae</taxon>
        <taxon>Apophysomyces</taxon>
    </lineage>
</organism>
<evidence type="ECO:0000256" key="9">
    <source>
        <dbReference type="ARBA" id="ARBA00048048"/>
    </source>
</evidence>